<dbReference type="Proteomes" id="UP001141806">
    <property type="component" value="Unassembled WGS sequence"/>
</dbReference>
<accession>A0A9Q0QN66</accession>
<sequence length="181" mass="20685">MRGPFSFNRPRQMDNEGVFDFKISSIQTCLAILAEKDHADQISSTRTGRAMLADKDYSVPSPRTRRGEYRQGCYLLQKIFNSDRPSYVVREGLLNPFPSDRARGMADSNLFYFKRSLTRTGQAVLAKKNRSIHSPWTRQGGPRGMADNDLFYFRRSSTQTGQAMLAEKDRLIHFPHTGRGD</sequence>
<comment type="caution">
    <text evidence="1">The sequence shown here is derived from an EMBL/GenBank/DDBJ whole genome shotgun (WGS) entry which is preliminary data.</text>
</comment>
<reference evidence="1" key="1">
    <citation type="journal article" date="2023" name="Plant J.">
        <title>The genome of the king protea, Protea cynaroides.</title>
        <authorList>
            <person name="Chang J."/>
            <person name="Duong T.A."/>
            <person name="Schoeman C."/>
            <person name="Ma X."/>
            <person name="Roodt D."/>
            <person name="Barker N."/>
            <person name="Li Z."/>
            <person name="Van de Peer Y."/>
            <person name="Mizrachi E."/>
        </authorList>
    </citation>
    <scope>NUCLEOTIDE SEQUENCE</scope>
    <source>
        <tissue evidence="1">Young leaves</tissue>
    </source>
</reference>
<organism evidence="1 2">
    <name type="scientific">Protea cynaroides</name>
    <dbReference type="NCBI Taxonomy" id="273540"/>
    <lineage>
        <taxon>Eukaryota</taxon>
        <taxon>Viridiplantae</taxon>
        <taxon>Streptophyta</taxon>
        <taxon>Embryophyta</taxon>
        <taxon>Tracheophyta</taxon>
        <taxon>Spermatophyta</taxon>
        <taxon>Magnoliopsida</taxon>
        <taxon>Proteales</taxon>
        <taxon>Proteaceae</taxon>
        <taxon>Protea</taxon>
    </lineage>
</organism>
<proteinExistence type="predicted"/>
<dbReference type="AlphaFoldDB" id="A0A9Q0QN66"/>
<evidence type="ECO:0000313" key="1">
    <source>
        <dbReference type="EMBL" id="KAJ4965772.1"/>
    </source>
</evidence>
<keyword evidence="2" id="KW-1185">Reference proteome</keyword>
<dbReference type="EMBL" id="JAMYWD010000007">
    <property type="protein sequence ID" value="KAJ4965772.1"/>
    <property type="molecule type" value="Genomic_DNA"/>
</dbReference>
<protein>
    <submittedName>
        <fullName evidence="1">Uncharacterized protein</fullName>
    </submittedName>
</protein>
<name>A0A9Q0QN66_9MAGN</name>
<gene>
    <name evidence="1" type="ORF">NE237_017621</name>
</gene>
<evidence type="ECO:0000313" key="2">
    <source>
        <dbReference type="Proteomes" id="UP001141806"/>
    </source>
</evidence>